<protein>
    <recommendedName>
        <fullName evidence="18">CFEM domain-containing protein</fullName>
    </recommendedName>
</protein>
<evidence type="ECO:0000256" key="8">
    <source>
        <dbReference type="ARBA" id="ARBA00022729"/>
    </source>
</evidence>
<name>A0A9P4V8R2_9PLEO</name>
<dbReference type="InterPro" id="IPR049326">
    <property type="entry name" value="Rhodopsin_dom_fungi"/>
</dbReference>
<feature type="transmembrane region" description="Helical" evidence="16">
    <location>
        <begin position="258"/>
        <end position="282"/>
    </location>
</feature>
<dbReference type="InterPro" id="IPR008427">
    <property type="entry name" value="Extracellular_membr_CFEM_dom"/>
</dbReference>
<dbReference type="GO" id="GO:0005576">
    <property type="term" value="C:extracellular region"/>
    <property type="evidence" value="ECO:0007669"/>
    <property type="project" value="UniProtKB-SubCell"/>
</dbReference>
<comment type="similarity">
    <text evidence="13">Belongs to the SAT4 family.</text>
</comment>
<feature type="disulfide bond" evidence="14">
    <location>
        <begin position="56"/>
        <end position="89"/>
    </location>
</feature>
<evidence type="ECO:0000256" key="15">
    <source>
        <dbReference type="SAM" id="MobiDB-lite"/>
    </source>
</evidence>
<reference evidence="19" key="1">
    <citation type="journal article" date="2020" name="Stud. Mycol.">
        <title>101 Dothideomycetes genomes: a test case for predicting lifestyles and emergence of pathogens.</title>
        <authorList>
            <person name="Haridas S."/>
            <person name="Albert R."/>
            <person name="Binder M."/>
            <person name="Bloem J."/>
            <person name="Labutti K."/>
            <person name="Salamov A."/>
            <person name="Andreopoulos B."/>
            <person name="Baker S."/>
            <person name="Barry K."/>
            <person name="Bills G."/>
            <person name="Bluhm B."/>
            <person name="Cannon C."/>
            <person name="Castanera R."/>
            <person name="Culley D."/>
            <person name="Daum C."/>
            <person name="Ezra D."/>
            <person name="Gonzalez J."/>
            <person name="Henrissat B."/>
            <person name="Kuo A."/>
            <person name="Liang C."/>
            <person name="Lipzen A."/>
            <person name="Lutzoni F."/>
            <person name="Magnuson J."/>
            <person name="Mondo S."/>
            <person name="Nolan M."/>
            <person name="Ohm R."/>
            <person name="Pangilinan J."/>
            <person name="Park H.-J."/>
            <person name="Ramirez L."/>
            <person name="Alfaro M."/>
            <person name="Sun H."/>
            <person name="Tritt A."/>
            <person name="Yoshinaga Y."/>
            <person name="Zwiers L.-H."/>
            <person name="Turgeon B."/>
            <person name="Goodwin S."/>
            <person name="Spatafora J."/>
            <person name="Crous P."/>
            <person name="Grigoriev I."/>
        </authorList>
    </citation>
    <scope>NUCLEOTIDE SEQUENCE</scope>
    <source>
        <strain evidence="19">CBS 125425</strain>
    </source>
</reference>
<evidence type="ECO:0000256" key="6">
    <source>
        <dbReference type="ARBA" id="ARBA00022622"/>
    </source>
</evidence>
<evidence type="ECO:0000256" key="5">
    <source>
        <dbReference type="ARBA" id="ARBA00022525"/>
    </source>
</evidence>
<feature type="region of interest" description="Disordered" evidence="15">
    <location>
        <begin position="420"/>
        <end position="443"/>
    </location>
</feature>
<dbReference type="OrthoDB" id="2496787at2759"/>
<feature type="transmembrane region" description="Helical" evidence="16">
    <location>
        <begin position="294"/>
        <end position="312"/>
    </location>
</feature>
<proteinExistence type="inferred from homology"/>
<gene>
    <name evidence="19" type="ORF">EJ04DRAFT_481726</name>
</gene>
<feature type="transmembrane region" description="Helical" evidence="16">
    <location>
        <begin position="133"/>
        <end position="155"/>
    </location>
</feature>
<evidence type="ECO:0000256" key="14">
    <source>
        <dbReference type="PROSITE-ProRule" id="PRU01356"/>
    </source>
</evidence>
<feature type="compositionally biased region" description="Polar residues" evidence="15">
    <location>
        <begin position="424"/>
        <end position="434"/>
    </location>
</feature>
<comment type="caution">
    <text evidence="19">The sequence shown here is derived from an EMBL/GenBank/DDBJ whole genome shotgun (WGS) entry which is preliminary data.</text>
</comment>
<dbReference type="Proteomes" id="UP000799444">
    <property type="component" value="Unassembled WGS sequence"/>
</dbReference>
<feature type="transmembrane region" description="Helical" evidence="16">
    <location>
        <begin position="175"/>
        <end position="200"/>
    </location>
</feature>
<dbReference type="EMBL" id="ML996099">
    <property type="protein sequence ID" value="KAF2740593.1"/>
    <property type="molecule type" value="Genomic_DNA"/>
</dbReference>
<keyword evidence="20" id="KW-1185">Reference proteome</keyword>
<dbReference type="PANTHER" id="PTHR33048:SF143">
    <property type="entry name" value="EXTRACELLULAR MEMBRANE PROTEIN CFEM DOMAIN-CONTAINING PROTEIN-RELATED"/>
    <property type="match status" value="1"/>
</dbReference>
<keyword evidence="5" id="KW-0964">Secreted</keyword>
<feature type="domain" description="CFEM" evidence="18">
    <location>
        <begin position="4"/>
        <end position="116"/>
    </location>
</feature>
<dbReference type="GO" id="GO:0046872">
    <property type="term" value="F:metal ion binding"/>
    <property type="evidence" value="ECO:0007669"/>
    <property type="project" value="UniProtKB-UniRule"/>
</dbReference>
<dbReference type="PROSITE" id="PS52012">
    <property type="entry name" value="CFEM"/>
    <property type="match status" value="1"/>
</dbReference>
<organism evidence="19 20">
    <name type="scientific">Polyplosphaeria fusca</name>
    <dbReference type="NCBI Taxonomy" id="682080"/>
    <lineage>
        <taxon>Eukaryota</taxon>
        <taxon>Fungi</taxon>
        <taxon>Dikarya</taxon>
        <taxon>Ascomycota</taxon>
        <taxon>Pezizomycotina</taxon>
        <taxon>Dothideomycetes</taxon>
        <taxon>Pleosporomycetidae</taxon>
        <taxon>Pleosporales</taxon>
        <taxon>Tetraplosphaeriaceae</taxon>
        <taxon>Polyplosphaeria</taxon>
    </lineage>
</organism>
<evidence type="ECO:0000256" key="9">
    <source>
        <dbReference type="ARBA" id="ARBA00022989"/>
    </source>
</evidence>
<evidence type="ECO:0000256" key="3">
    <source>
        <dbReference type="ARBA" id="ARBA00004613"/>
    </source>
</evidence>
<evidence type="ECO:0000313" key="20">
    <source>
        <dbReference type="Proteomes" id="UP000799444"/>
    </source>
</evidence>
<evidence type="ECO:0000256" key="13">
    <source>
        <dbReference type="ARBA" id="ARBA00038359"/>
    </source>
</evidence>
<evidence type="ECO:0000256" key="17">
    <source>
        <dbReference type="SAM" id="SignalP"/>
    </source>
</evidence>
<evidence type="ECO:0000256" key="16">
    <source>
        <dbReference type="SAM" id="Phobius"/>
    </source>
</evidence>
<dbReference type="Pfam" id="PF20684">
    <property type="entry name" value="Fung_rhodopsin"/>
    <property type="match status" value="1"/>
</dbReference>
<accession>A0A9P4V8R2</accession>
<keyword evidence="14" id="KW-0408">Iron</keyword>
<feature type="binding site" description="axial binding residue" evidence="14">
    <location>
        <position position="51"/>
    </location>
    <ligand>
        <name>heme</name>
        <dbReference type="ChEBI" id="CHEBI:30413"/>
    </ligand>
    <ligandPart>
        <name>Fe</name>
        <dbReference type="ChEBI" id="CHEBI:18248"/>
    </ligandPart>
</feature>
<keyword evidence="9 16" id="KW-1133">Transmembrane helix</keyword>
<evidence type="ECO:0000256" key="1">
    <source>
        <dbReference type="ARBA" id="ARBA00004141"/>
    </source>
</evidence>
<evidence type="ECO:0000313" key="19">
    <source>
        <dbReference type="EMBL" id="KAF2740593.1"/>
    </source>
</evidence>
<dbReference type="AlphaFoldDB" id="A0A9P4V8R2"/>
<comment type="subcellular location">
    <subcellularLocation>
        <location evidence="2">Membrane</location>
        <topology evidence="2">Lipid-anchor</topology>
        <topology evidence="2">GPI-anchor</topology>
    </subcellularLocation>
    <subcellularLocation>
        <location evidence="1">Membrane</location>
        <topology evidence="1">Multi-pass membrane protein</topology>
    </subcellularLocation>
    <subcellularLocation>
        <location evidence="3">Secreted</location>
    </subcellularLocation>
</comment>
<keyword evidence="6" id="KW-0325">Glycoprotein</keyword>
<evidence type="ECO:0000256" key="12">
    <source>
        <dbReference type="ARBA" id="ARBA00023288"/>
    </source>
</evidence>
<keyword evidence="14" id="KW-0479">Metal-binding</keyword>
<keyword evidence="6" id="KW-0336">GPI-anchor</keyword>
<keyword evidence="7 16" id="KW-0812">Transmembrane</keyword>
<feature type="signal peptide" evidence="17">
    <location>
        <begin position="1"/>
        <end position="23"/>
    </location>
</feature>
<keyword evidence="10 16" id="KW-0472">Membrane</keyword>
<dbReference type="GO" id="GO:0098552">
    <property type="term" value="C:side of membrane"/>
    <property type="evidence" value="ECO:0007669"/>
    <property type="project" value="UniProtKB-KW"/>
</dbReference>
<keyword evidence="14" id="KW-0349">Heme</keyword>
<feature type="transmembrane region" description="Helical" evidence="16">
    <location>
        <begin position="103"/>
        <end position="121"/>
    </location>
</feature>
<feature type="chain" id="PRO_5040441116" description="CFEM domain-containing protein" evidence="17">
    <location>
        <begin position="24"/>
        <end position="443"/>
    </location>
</feature>
<dbReference type="PANTHER" id="PTHR33048">
    <property type="entry name" value="PTH11-LIKE INTEGRAL MEMBRANE PROTEIN (AFU_ORTHOLOGUE AFUA_5G11245)"/>
    <property type="match status" value="1"/>
</dbReference>
<dbReference type="Pfam" id="PF05730">
    <property type="entry name" value="CFEM"/>
    <property type="match status" value="1"/>
</dbReference>
<keyword evidence="8 17" id="KW-0732">Signal</keyword>
<comment type="caution">
    <text evidence="14">Lacks conserved residue(s) required for the propagation of feature annotation.</text>
</comment>
<dbReference type="InterPro" id="IPR052337">
    <property type="entry name" value="SAT4-like"/>
</dbReference>
<evidence type="ECO:0000256" key="7">
    <source>
        <dbReference type="ARBA" id="ARBA00022692"/>
    </source>
</evidence>
<comment type="similarity">
    <text evidence="4">Belongs to the RBT5 family.</text>
</comment>
<evidence type="ECO:0000256" key="2">
    <source>
        <dbReference type="ARBA" id="ARBA00004589"/>
    </source>
</evidence>
<evidence type="ECO:0000256" key="11">
    <source>
        <dbReference type="ARBA" id="ARBA00023157"/>
    </source>
</evidence>
<evidence type="ECO:0000259" key="18">
    <source>
        <dbReference type="PROSITE" id="PS52012"/>
    </source>
</evidence>
<evidence type="ECO:0000256" key="10">
    <source>
        <dbReference type="ARBA" id="ARBA00023136"/>
    </source>
</evidence>
<sequence length="443" mass="48167">MKSSQFRVSILLSALFLASLVSSQGFTGLPACATKCIESTYSSATCDPFTDSACACSNTASYTEATQCFTASCIPKEAFTAYNITDVTCGRNIRDKSGSYRNIILAFFILAVVAFAGRYAAQAAVGRFHLLDDVNMAIGFVANAVLVGVCIKMSYLGLGHDIWKVPFKQVTETIMFFWISEFSYMIALGSIKIAFLLFFLQIFPRKEFRKIVWGFIAFHVAFTIASACVAILICLPVSSVWKNWDGEHKGKCIDNNAFVLAHAAFGIVTDLITLSLPVSQILGLQLGTKKKIGVLLMFGVGAFVTVVSILRLRAIMHFAKSQNFLWDNLEASLWSVMECEVGIVCICMPSLRLGLARLFPRFLGSTAQKSASKVTTAGRLDSTMLGGNTISVQTSFQVSRGKKPQTDEQGSFVQLVEIDGDAKSTGSKDQSGRSVDQKSSDGY</sequence>
<evidence type="ECO:0000256" key="4">
    <source>
        <dbReference type="ARBA" id="ARBA00010031"/>
    </source>
</evidence>
<keyword evidence="12" id="KW-0449">Lipoprotein</keyword>
<keyword evidence="11 14" id="KW-1015">Disulfide bond</keyword>
<feature type="transmembrane region" description="Helical" evidence="16">
    <location>
        <begin position="212"/>
        <end position="238"/>
    </location>
</feature>